<evidence type="ECO:0000313" key="1">
    <source>
        <dbReference type="EMBL" id="SOQ36611.1"/>
    </source>
</evidence>
<proteinExistence type="predicted"/>
<reference evidence="1" key="1">
    <citation type="submission" date="2016-07" db="EMBL/GenBank/DDBJ databases">
        <authorList>
            <person name="Bretaudeau A."/>
        </authorList>
    </citation>
    <scope>NUCLEOTIDE SEQUENCE</scope>
    <source>
        <strain evidence="1">Rice</strain>
        <tissue evidence="1">Whole body</tissue>
    </source>
</reference>
<accession>A0A2H1V714</accession>
<organism evidence="1">
    <name type="scientific">Spodoptera frugiperda</name>
    <name type="common">Fall armyworm</name>
    <dbReference type="NCBI Taxonomy" id="7108"/>
    <lineage>
        <taxon>Eukaryota</taxon>
        <taxon>Metazoa</taxon>
        <taxon>Ecdysozoa</taxon>
        <taxon>Arthropoda</taxon>
        <taxon>Hexapoda</taxon>
        <taxon>Insecta</taxon>
        <taxon>Pterygota</taxon>
        <taxon>Neoptera</taxon>
        <taxon>Endopterygota</taxon>
        <taxon>Lepidoptera</taxon>
        <taxon>Glossata</taxon>
        <taxon>Ditrysia</taxon>
        <taxon>Noctuoidea</taxon>
        <taxon>Noctuidae</taxon>
        <taxon>Amphipyrinae</taxon>
        <taxon>Spodoptera</taxon>
    </lineage>
</organism>
<dbReference type="EMBL" id="ODYU01001003">
    <property type="protein sequence ID" value="SOQ36611.1"/>
    <property type="molecule type" value="Genomic_DNA"/>
</dbReference>
<gene>
    <name evidence="1" type="ORF">SFRICE_006210</name>
</gene>
<dbReference type="AlphaFoldDB" id="A0A2H1V714"/>
<sequence length="221" mass="24097">MERQLPGFLHTSFMHVCSSVKVVKEACGAQPADVCNFARQKVGRKKCGADSSVKLTLMVSAEDMIRIADAAVSIFSRVVGAFTNIQVHIHMTPDKFEPTICRSHKECSVHLHRTIEPATRYASAGSPATAPSVQSISSACSCVVGAFTNIEVHIQMTLRPETRIYRSHKELLRTRIRPATRCAVAGCPVTSRATHSSQLKLKLADTRRISNTPAVGVKSIQ</sequence>
<protein>
    <submittedName>
        <fullName evidence="1">SFRICE_006210</fullName>
    </submittedName>
</protein>
<name>A0A2H1V714_SPOFR</name>